<name>A0ABV4P1N2_9GAMM</name>
<dbReference type="Proteomes" id="UP001569428">
    <property type="component" value="Unassembled WGS sequence"/>
</dbReference>
<proteinExistence type="predicted"/>
<evidence type="ECO:0000313" key="1">
    <source>
        <dbReference type="EMBL" id="MFA0812219.1"/>
    </source>
</evidence>
<evidence type="ECO:0000313" key="2">
    <source>
        <dbReference type="Proteomes" id="UP001569428"/>
    </source>
</evidence>
<dbReference type="EMBL" id="JBGMEK010000035">
    <property type="protein sequence ID" value="MFA0812219.1"/>
    <property type="molecule type" value="Genomic_DNA"/>
</dbReference>
<gene>
    <name evidence="1" type="ORF">ACCI49_14995</name>
</gene>
<accession>A0ABV4P1N2</accession>
<protein>
    <submittedName>
        <fullName evidence="1">Uncharacterized protein</fullName>
    </submittedName>
</protein>
<comment type="caution">
    <text evidence="1">The sequence shown here is derived from an EMBL/GenBank/DDBJ whole genome shotgun (WGS) entry which is preliminary data.</text>
</comment>
<organism evidence="1 2">
    <name type="scientific">Microbulbifer epialgicus</name>
    <dbReference type="NCBI Taxonomy" id="393907"/>
    <lineage>
        <taxon>Bacteria</taxon>
        <taxon>Pseudomonadati</taxon>
        <taxon>Pseudomonadota</taxon>
        <taxon>Gammaproteobacteria</taxon>
        <taxon>Cellvibrionales</taxon>
        <taxon>Microbulbiferaceae</taxon>
        <taxon>Microbulbifer</taxon>
    </lineage>
</organism>
<dbReference type="RefSeq" id="WP_371839857.1">
    <property type="nucleotide sequence ID" value="NZ_JBGMEK010000035.1"/>
</dbReference>
<sequence length="72" mass="7987">MGALVFRGGIWQIKEEGATAGCLFPMNLPVKITRFIENNRFKNPIMEIVQGHTAYGNGPSHRHFLGSWESGA</sequence>
<reference evidence="1 2" key="1">
    <citation type="submission" date="2024-08" db="EMBL/GenBank/DDBJ databases">
        <authorList>
            <person name="Ishaq N."/>
        </authorList>
    </citation>
    <scope>NUCLEOTIDE SEQUENCE [LARGE SCALE GENOMIC DNA]</scope>
    <source>
        <strain evidence="1 2">DSM 18651</strain>
    </source>
</reference>
<keyword evidence="2" id="KW-1185">Reference proteome</keyword>